<dbReference type="EMBL" id="FWZT01000012">
    <property type="protein sequence ID" value="SMF39980.1"/>
    <property type="molecule type" value="Genomic_DNA"/>
</dbReference>
<sequence>MRSNKRCMIGVQSLERPLGSTTKKIIFFFLGAMLMGCNHLFYYPDNHVYFNPETSPLKFESGFIKTDDGEQIHYWDFAPQPDSYRGTILHFHGNAQNMSSHMFFVVWLIEFGYRVVTFDYRGYGQSSGHPSPAGLVKDGQAMIRWLCKNARSPLTVIGQSLGGAVAMPSITSVESHCIQNLVLESTFASYRDMARDKLASFFLTWPFQYPLSLLVNDDWAAIHTIHEIEVPTLVIHGESDPVVPFKFGQEIFDRLTMAEKEIWPMPEAGHTEAFVPDSPVRSRLIDYLSQWPKSGM</sequence>
<evidence type="ECO:0000259" key="2">
    <source>
        <dbReference type="Pfam" id="PF12146"/>
    </source>
</evidence>
<keyword evidence="1" id="KW-1133">Transmembrane helix</keyword>
<dbReference type="SUPFAM" id="SSF53474">
    <property type="entry name" value="alpha/beta-Hydrolases"/>
    <property type="match status" value="1"/>
</dbReference>
<evidence type="ECO:0000313" key="4">
    <source>
        <dbReference type="Proteomes" id="UP000192907"/>
    </source>
</evidence>
<keyword evidence="1" id="KW-0472">Membrane</keyword>
<keyword evidence="1" id="KW-0812">Transmembrane</keyword>
<proteinExistence type="predicted"/>
<dbReference type="STRING" id="1513793.SAMN06296036_11250"/>
<protein>
    <recommendedName>
        <fullName evidence="2">Serine aminopeptidase S33 domain-containing protein</fullName>
    </recommendedName>
</protein>
<evidence type="ECO:0000313" key="3">
    <source>
        <dbReference type="EMBL" id="SMF39980.1"/>
    </source>
</evidence>
<dbReference type="InterPro" id="IPR022742">
    <property type="entry name" value="Hydrolase_4"/>
</dbReference>
<dbReference type="AlphaFoldDB" id="A0A1Y6C6Y6"/>
<dbReference type="Pfam" id="PF12146">
    <property type="entry name" value="Hydrolase_4"/>
    <property type="match status" value="1"/>
</dbReference>
<dbReference type="InterPro" id="IPR000073">
    <property type="entry name" value="AB_hydrolase_1"/>
</dbReference>
<dbReference type="PRINTS" id="PR00111">
    <property type="entry name" value="ABHYDROLASE"/>
</dbReference>
<feature type="transmembrane region" description="Helical" evidence="1">
    <location>
        <begin position="25"/>
        <end position="43"/>
    </location>
</feature>
<keyword evidence="4" id="KW-1185">Reference proteome</keyword>
<dbReference type="RefSeq" id="WP_132320378.1">
    <property type="nucleotide sequence ID" value="NZ_SLZT01000012.1"/>
</dbReference>
<accession>A0A1Y6C6Y6</accession>
<dbReference type="Gene3D" id="3.40.50.1820">
    <property type="entry name" value="alpha/beta hydrolase"/>
    <property type="match status" value="1"/>
</dbReference>
<dbReference type="PANTHER" id="PTHR12277:SF81">
    <property type="entry name" value="PROTEIN ABHD13"/>
    <property type="match status" value="1"/>
</dbReference>
<reference evidence="4" key="1">
    <citation type="submission" date="2017-04" db="EMBL/GenBank/DDBJ databases">
        <authorList>
            <person name="Varghese N."/>
            <person name="Submissions S."/>
        </authorList>
    </citation>
    <scope>NUCLEOTIDE SEQUENCE [LARGE SCALE GENOMIC DNA]</scope>
    <source>
        <strain evidence="4">RKEM611</strain>
    </source>
</reference>
<organism evidence="3 4">
    <name type="scientific">Pseudobacteriovorax antillogorgiicola</name>
    <dbReference type="NCBI Taxonomy" id="1513793"/>
    <lineage>
        <taxon>Bacteria</taxon>
        <taxon>Pseudomonadati</taxon>
        <taxon>Bdellovibrionota</taxon>
        <taxon>Oligoflexia</taxon>
        <taxon>Oligoflexales</taxon>
        <taxon>Pseudobacteriovoracaceae</taxon>
        <taxon>Pseudobacteriovorax</taxon>
    </lineage>
</organism>
<feature type="domain" description="Serine aminopeptidase S33" evidence="2">
    <location>
        <begin position="84"/>
        <end position="194"/>
    </location>
</feature>
<dbReference type="InterPro" id="IPR029058">
    <property type="entry name" value="AB_hydrolase_fold"/>
</dbReference>
<dbReference type="Proteomes" id="UP000192907">
    <property type="component" value="Unassembled WGS sequence"/>
</dbReference>
<dbReference type="OrthoDB" id="5291804at2"/>
<dbReference type="PANTHER" id="PTHR12277">
    <property type="entry name" value="ALPHA/BETA HYDROLASE DOMAIN-CONTAINING PROTEIN"/>
    <property type="match status" value="1"/>
</dbReference>
<evidence type="ECO:0000256" key="1">
    <source>
        <dbReference type="SAM" id="Phobius"/>
    </source>
</evidence>
<name>A0A1Y6C6Y6_9BACT</name>
<gene>
    <name evidence="3" type="ORF">SAMN06296036_11250</name>
</gene>